<accession>A0ABT1VWR9</accession>
<dbReference type="Gene3D" id="3.40.190.290">
    <property type="match status" value="1"/>
</dbReference>
<keyword evidence="4" id="KW-0804">Transcription</keyword>
<gene>
    <name evidence="6" type="ORF">NFI88_08035</name>
</gene>
<dbReference type="InterPro" id="IPR005119">
    <property type="entry name" value="LysR_subst-bd"/>
</dbReference>
<dbReference type="SUPFAM" id="SSF53850">
    <property type="entry name" value="Periplasmic binding protein-like II"/>
    <property type="match status" value="1"/>
</dbReference>
<keyword evidence="3" id="KW-0238">DNA-binding</keyword>
<protein>
    <submittedName>
        <fullName evidence="6">LysR family transcriptional regulator</fullName>
    </submittedName>
</protein>
<dbReference type="PROSITE" id="PS50931">
    <property type="entry name" value="HTH_LYSR"/>
    <property type="match status" value="1"/>
</dbReference>
<dbReference type="InterPro" id="IPR058163">
    <property type="entry name" value="LysR-type_TF_proteobact-type"/>
</dbReference>
<dbReference type="PANTHER" id="PTHR30537:SF5">
    <property type="entry name" value="HTH-TYPE TRANSCRIPTIONAL ACTIVATOR TTDR-RELATED"/>
    <property type="match status" value="1"/>
</dbReference>
<comment type="caution">
    <text evidence="6">The sequence shown here is derived from an EMBL/GenBank/DDBJ whole genome shotgun (WGS) entry which is preliminary data.</text>
</comment>
<name>A0ABT1VWR9_9PROT</name>
<evidence type="ECO:0000256" key="4">
    <source>
        <dbReference type="ARBA" id="ARBA00023163"/>
    </source>
</evidence>
<evidence type="ECO:0000313" key="7">
    <source>
        <dbReference type="Proteomes" id="UP001524547"/>
    </source>
</evidence>
<dbReference type="CDD" id="cd08422">
    <property type="entry name" value="PBP2_CrgA_like"/>
    <property type="match status" value="1"/>
</dbReference>
<dbReference type="PANTHER" id="PTHR30537">
    <property type="entry name" value="HTH-TYPE TRANSCRIPTIONAL REGULATOR"/>
    <property type="match status" value="1"/>
</dbReference>
<dbReference type="RefSeq" id="WP_422919519.1">
    <property type="nucleotide sequence ID" value="NZ_JAMZEJ010000004.1"/>
</dbReference>
<evidence type="ECO:0000256" key="1">
    <source>
        <dbReference type="ARBA" id="ARBA00009437"/>
    </source>
</evidence>
<dbReference type="InterPro" id="IPR000847">
    <property type="entry name" value="LysR_HTH_N"/>
</dbReference>
<dbReference type="InterPro" id="IPR036390">
    <property type="entry name" value="WH_DNA-bd_sf"/>
</dbReference>
<dbReference type="InterPro" id="IPR036388">
    <property type="entry name" value="WH-like_DNA-bd_sf"/>
</dbReference>
<dbReference type="Pfam" id="PF00126">
    <property type="entry name" value="HTH_1"/>
    <property type="match status" value="1"/>
</dbReference>
<evidence type="ECO:0000259" key="5">
    <source>
        <dbReference type="PROSITE" id="PS50931"/>
    </source>
</evidence>
<evidence type="ECO:0000313" key="6">
    <source>
        <dbReference type="EMBL" id="MCQ8240784.1"/>
    </source>
</evidence>
<feature type="domain" description="HTH lysR-type" evidence="5">
    <location>
        <begin position="5"/>
        <end position="62"/>
    </location>
</feature>
<comment type="similarity">
    <text evidence="1">Belongs to the LysR transcriptional regulatory family.</text>
</comment>
<dbReference type="Pfam" id="PF03466">
    <property type="entry name" value="LysR_substrate"/>
    <property type="match status" value="1"/>
</dbReference>
<keyword evidence="2" id="KW-0805">Transcription regulation</keyword>
<keyword evidence="7" id="KW-1185">Reference proteome</keyword>
<dbReference type="EMBL" id="JAMZEJ010000004">
    <property type="protein sequence ID" value="MCQ8240784.1"/>
    <property type="molecule type" value="Genomic_DNA"/>
</dbReference>
<dbReference type="SUPFAM" id="SSF46785">
    <property type="entry name" value="Winged helix' DNA-binding domain"/>
    <property type="match status" value="1"/>
</dbReference>
<organism evidence="6 7">
    <name type="scientific">Rhizosaccharibacter radicis</name>
    <dbReference type="NCBI Taxonomy" id="2782605"/>
    <lineage>
        <taxon>Bacteria</taxon>
        <taxon>Pseudomonadati</taxon>
        <taxon>Pseudomonadota</taxon>
        <taxon>Alphaproteobacteria</taxon>
        <taxon>Acetobacterales</taxon>
        <taxon>Acetobacteraceae</taxon>
        <taxon>Rhizosaccharibacter</taxon>
    </lineage>
</organism>
<evidence type="ECO:0000256" key="2">
    <source>
        <dbReference type="ARBA" id="ARBA00023015"/>
    </source>
</evidence>
<sequence length="308" mass="33539">MARLPDLEAWSIFARVAELGSFSGAAAEIGLSTATVSKAIGRLEARVGGALFHRTSRRLSLTVLGRGTAERASRLLAEAEAIEADALAETATPRGTVRVAAPMSFGQRHVAPLLPDLLHLYPELRVELELSDHHVDLVAEGFDIALRIATLDSSSLRVRHVCPVRLLLVAAPDYAARHPELAHPRDLDPADCARYVYRLAARWNFIGPEGEQVLVTPEGRFMSNNAEVTLPLVYAGLAVAVLPDFMVWQDLRDGRLVELLPRWKLPASALNLLTPPGGFRPPRVTATMDFFHKRLSATCLRAKAAEGA</sequence>
<dbReference type="Proteomes" id="UP001524547">
    <property type="component" value="Unassembled WGS sequence"/>
</dbReference>
<dbReference type="Gene3D" id="1.10.10.10">
    <property type="entry name" value="Winged helix-like DNA-binding domain superfamily/Winged helix DNA-binding domain"/>
    <property type="match status" value="1"/>
</dbReference>
<proteinExistence type="inferred from homology"/>
<evidence type="ECO:0000256" key="3">
    <source>
        <dbReference type="ARBA" id="ARBA00023125"/>
    </source>
</evidence>
<reference evidence="6 7" key="1">
    <citation type="submission" date="2022-06" db="EMBL/GenBank/DDBJ databases">
        <title>Rhizosaccharibacter gen. nov. sp. nov. KSS12, endophytic bacteria isolated from sugarcane.</title>
        <authorList>
            <person name="Pitiwittayakul N."/>
        </authorList>
    </citation>
    <scope>NUCLEOTIDE SEQUENCE [LARGE SCALE GENOMIC DNA]</scope>
    <source>
        <strain evidence="6 7">KSS12</strain>
    </source>
</reference>